<gene>
    <name evidence="1" type="ORF">RHO25_003217</name>
</gene>
<evidence type="ECO:0008006" key="3">
    <source>
        <dbReference type="Google" id="ProtNLM"/>
    </source>
</evidence>
<dbReference type="PANTHER" id="PTHR47843">
    <property type="entry name" value="BTB DOMAIN-CONTAINING PROTEIN-RELATED"/>
    <property type="match status" value="1"/>
</dbReference>
<organism evidence="1 2">
    <name type="scientific">Cercospora beticola</name>
    <name type="common">Sugarbeet leaf spot fungus</name>
    <dbReference type="NCBI Taxonomy" id="122368"/>
    <lineage>
        <taxon>Eukaryota</taxon>
        <taxon>Fungi</taxon>
        <taxon>Dikarya</taxon>
        <taxon>Ascomycota</taxon>
        <taxon>Pezizomycotina</taxon>
        <taxon>Dothideomycetes</taxon>
        <taxon>Dothideomycetidae</taxon>
        <taxon>Mycosphaerellales</taxon>
        <taxon>Mycosphaerellaceae</taxon>
        <taxon>Cercospora</taxon>
    </lineage>
</organism>
<keyword evidence="2" id="KW-1185">Reference proteome</keyword>
<evidence type="ECO:0000313" key="2">
    <source>
        <dbReference type="Proteomes" id="UP001302367"/>
    </source>
</evidence>
<accession>A0ABZ0NGE2</accession>
<reference evidence="1 2" key="1">
    <citation type="submission" date="2023-09" db="EMBL/GenBank/DDBJ databases">
        <title>Complete-Gapless Cercospora beticola genome.</title>
        <authorList>
            <person name="Wyatt N.A."/>
            <person name="Spanner R.E."/>
            <person name="Bolton M.D."/>
        </authorList>
    </citation>
    <scope>NUCLEOTIDE SEQUENCE [LARGE SCALE GENOMIC DNA]</scope>
    <source>
        <strain evidence="1">Cb09-40</strain>
    </source>
</reference>
<dbReference type="RefSeq" id="XP_065458443.1">
    <property type="nucleotide sequence ID" value="XM_065602371.1"/>
</dbReference>
<proteinExistence type="predicted"/>
<sequence>MADADGPAVKHESSRIINLNVGKSPKAITVREDKLRQTSNFFRAVLDKHWKEGATGEVALPEDRLEIVMAYVEWLHRSTLMEQSADEGRKYSDATWLKLIRMYIFGDKI</sequence>
<dbReference type="InterPro" id="IPR011333">
    <property type="entry name" value="SKP1/BTB/POZ_sf"/>
</dbReference>
<dbReference type="EMBL" id="CP134185">
    <property type="protein sequence ID" value="WPA98605.1"/>
    <property type="molecule type" value="Genomic_DNA"/>
</dbReference>
<evidence type="ECO:0000313" key="1">
    <source>
        <dbReference type="EMBL" id="WPA98605.1"/>
    </source>
</evidence>
<dbReference type="GeneID" id="90643946"/>
<name>A0ABZ0NGE2_CERBT</name>
<dbReference type="Gene3D" id="3.30.710.10">
    <property type="entry name" value="Potassium Channel Kv1.1, Chain A"/>
    <property type="match status" value="1"/>
</dbReference>
<dbReference type="Proteomes" id="UP001302367">
    <property type="component" value="Chromosome 2"/>
</dbReference>
<protein>
    <recommendedName>
        <fullName evidence="3">BTB domain-containing protein</fullName>
    </recommendedName>
</protein>